<feature type="compositionally biased region" description="Basic and acidic residues" evidence="1">
    <location>
        <begin position="246"/>
        <end position="276"/>
    </location>
</feature>
<feature type="non-terminal residue" evidence="2">
    <location>
        <position position="1"/>
    </location>
</feature>
<dbReference type="EMBL" id="JAJJMA010154185">
    <property type="protein sequence ID" value="MCL7035197.1"/>
    <property type="molecule type" value="Genomic_DNA"/>
</dbReference>
<evidence type="ECO:0000313" key="3">
    <source>
        <dbReference type="Proteomes" id="UP001177140"/>
    </source>
</evidence>
<sequence length="276" mass="32060">MKKRQKGTEHILNTFNPKKQVFEIQGKVFKSTADQLAVIFGLQRIRFGEEEEYCVTHPDPQIKAAQTRFWNTYLKGETQILMRDVIDSLYATAEDVNKSEDFVKLLVLYFCAAVFFPNRSGDKLSKKFLKHIFAMDQVSWPDLIHSYLLEALGEAEKPIIRLRGCTIYILFWFAEITHFIRKYEGEQGKSKPRFARWNTKVLAVKIANEGTTYLRQDLTGSFIDPLGEDKQSLITPIEIHQANSDRIGEKMGKDRERDEDRELSPNRDAAHYLDDM</sequence>
<name>A0AA41S930_PAPNU</name>
<evidence type="ECO:0008006" key="4">
    <source>
        <dbReference type="Google" id="ProtNLM"/>
    </source>
</evidence>
<evidence type="ECO:0000313" key="2">
    <source>
        <dbReference type="EMBL" id="MCL7035197.1"/>
    </source>
</evidence>
<organism evidence="2 3">
    <name type="scientific">Papaver nudicaule</name>
    <name type="common">Iceland poppy</name>
    <dbReference type="NCBI Taxonomy" id="74823"/>
    <lineage>
        <taxon>Eukaryota</taxon>
        <taxon>Viridiplantae</taxon>
        <taxon>Streptophyta</taxon>
        <taxon>Embryophyta</taxon>
        <taxon>Tracheophyta</taxon>
        <taxon>Spermatophyta</taxon>
        <taxon>Magnoliopsida</taxon>
        <taxon>Ranunculales</taxon>
        <taxon>Papaveraceae</taxon>
        <taxon>Papaveroideae</taxon>
        <taxon>Papaver</taxon>
    </lineage>
</organism>
<gene>
    <name evidence="2" type="ORF">MKW94_008783</name>
</gene>
<proteinExistence type="predicted"/>
<evidence type="ECO:0000256" key="1">
    <source>
        <dbReference type="SAM" id="MobiDB-lite"/>
    </source>
</evidence>
<reference evidence="2" key="1">
    <citation type="submission" date="2022-03" db="EMBL/GenBank/DDBJ databases">
        <title>A functionally conserved STORR gene fusion in Papaver species that diverged 16.8 million years ago.</title>
        <authorList>
            <person name="Catania T."/>
        </authorList>
    </citation>
    <scope>NUCLEOTIDE SEQUENCE</scope>
    <source>
        <strain evidence="2">S-191538</strain>
    </source>
</reference>
<comment type="caution">
    <text evidence="2">The sequence shown here is derived from an EMBL/GenBank/DDBJ whole genome shotgun (WGS) entry which is preliminary data.</text>
</comment>
<protein>
    <recommendedName>
        <fullName evidence="4">Aminotransferase-like plant mobile domain-containing protein</fullName>
    </recommendedName>
</protein>
<dbReference type="Proteomes" id="UP001177140">
    <property type="component" value="Unassembled WGS sequence"/>
</dbReference>
<feature type="region of interest" description="Disordered" evidence="1">
    <location>
        <begin position="245"/>
        <end position="276"/>
    </location>
</feature>
<dbReference type="AlphaFoldDB" id="A0AA41S930"/>
<accession>A0AA41S930</accession>
<keyword evidence="3" id="KW-1185">Reference proteome</keyword>